<dbReference type="InterPro" id="IPR010319">
    <property type="entry name" value="Transglutaminase-like_Cys_pept"/>
</dbReference>
<evidence type="ECO:0000313" key="1">
    <source>
        <dbReference type="EMBL" id="AOO83015.1"/>
    </source>
</evidence>
<dbReference type="KEGG" id="bvv:BHK69_23520"/>
<dbReference type="Gene3D" id="3.10.620.30">
    <property type="match status" value="1"/>
</dbReference>
<accession>A0A1D7U6K6</accession>
<evidence type="ECO:0000313" key="2">
    <source>
        <dbReference type="Proteomes" id="UP000094969"/>
    </source>
</evidence>
<dbReference type="AlphaFoldDB" id="A0A1D7U6K6"/>
<dbReference type="Pfam" id="PF06035">
    <property type="entry name" value="Peptidase_C93"/>
    <property type="match status" value="1"/>
</dbReference>
<protein>
    <submittedName>
        <fullName evidence="1">Transglutaminase</fullName>
    </submittedName>
</protein>
<reference evidence="1 2" key="1">
    <citation type="journal article" date="2015" name="Antonie Van Leeuwenhoek">
        <title>Bosea vaviloviae sp. nov., a new species of slow-growing rhizobia isolated from nodules of the relict species Vavilovia formosa (Stev.) Fed.</title>
        <authorList>
            <person name="Safronova V.I."/>
            <person name="Kuznetsova I.G."/>
            <person name="Sazanova A.L."/>
            <person name="Kimeklis A.K."/>
            <person name="Belimov A.A."/>
            <person name="Andronov E.E."/>
            <person name="Pinaev A.G."/>
            <person name="Chizhevskaya E.P."/>
            <person name="Pukhaev A.R."/>
            <person name="Popov K.P."/>
            <person name="Willems A."/>
            <person name="Tikhonovich I.A."/>
        </authorList>
    </citation>
    <scope>NUCLEOTIDE SEQUENCE [LARGE SCALE GENOMIC DNA]</scope>
    <source>
        <strain evidence="1 2">Vaf18</strain>
    </source>
</reference>
<dbReference type="Proteomes" id="UP000094969">
    <property type="component" value="Chromosome"/>
</dbReference>
<dbReference type="PANTHER" id="PTHR39327">
    <property type="match status" value="1"/>
</dbReference>
<organism evidence="1 2">
    <name type="scientific">Bosea vaviloviae</name>
    <dbReference type="NCBI Taxonomy" id="1526658"/>
    <lineage>
        <taxon>Bacteria</taxon>
        <taxon>Pseudomonadati</taxon>
        <taxon>Pseudomonadota</taxon>
        <taxon>Alphaproteobacteria</taxon>
        <taxon>Hyphomicrobiales</taxon>
        <taxon>Boseaceae</taxon>
        <taxon>Bosea</taxon>
    </lineage>
</organism>
<dbReference type="STRING" id="1526658.BHK69_23520"/>
<dbReference type="OrthoDB" id="7206808at2"/>
<dbReference type="EMBL" id="CP017147">
    <property type="protein sequence ID" value="AOO83015.1"/>
    <property type="molecule type" value="Genomic_DNA"/>
</dbReference>
<sequence length="221" mass="24314">MVIPGTRKGDIMLSIHRNFIGPALVALIIGAGATQVKAQSPGGVPVASLPISASGEARAPYAWSDFCKRMPSECRVNTGEPERVEMTAKLWKTVVAVNGKINREIEPVTDQEHWGVVDRWDLPDDGKGDCEDYALLKRKRLAEAGIPRRAMLMTVVIDEENAGHAVLMIRTDRGDFILDNKRNAILPWNQTGYVYVKRESQYQTGWTSLGGAQTPTVASVR</sequence>
<proteinExistence type="predicted"/>
<gene>
    <name evidence="1" type="ORF">BHK69_23520</name>
</gene>
<dbReference type="PANTHER" id="PTHR39327:SF1">
    <property type="entry name" value="BLR5470 PROTEIN"/>
    <property type="match status" value="1"/>
</dbReference>
<keyword evidence="2" id="KW-1185">Reference proteome</keyword>
<name>A0A1D7U6K6_9HYPH</name>